<sequence>NSRYVKNGGSIPLTKGKIQLQSEAAEVYYKEIKIRDLDSMPEEYVSYF</sequence>
<comment type="caution">
    <text evidence="1">The sequence shown here is derived from an EMBL/GenBank/DDBJ whole genome shotgun (WGS) entry which is preliminary data.</text>
</comment>
<dbReference type="Proteomes" id="UP000240608">
    <property type="component" value="Unassembled WGS sequence"/>
</dbReference>
<organism evidence="1 2">
    <name type="scientific">Marivirga lumbricoides</name>
    <dbReference type="NCBI Taxonomy" id="1046115"/>
    <lineage>
        <taxon>Bacteria</taxon>
        <taxon>Pseudomonadati</taxon>
        <taxon>Bacteroidota</taxon>
        <taxon>Cytophagia</taxon>
        <taxon>Cytophagales</taxon>
        <taxon>Marivirgaceae</taxon>
        <taxon>Marivirga</taxon>
    </lineage>
</organism>
<dbReference type="EMBL" id="PYVU01000212">
    <property type="protein sequence ID" value="PTB92565.1"/>
    <property type="molecule type" value="Genomic_DNA"/>
</dbReference>
<name>A0A2T4DFF4_9BACT</name>
<reference evidence="1 2" key="1">
    <citation type="submission" date="2018-03" db="EMBL/GenBank/DDBJ databases">
        <title>Cross-interface Injection: A General Nanoliter Liquid Handling Method Applied to Single Cells Genome Amplification Automated Nanoliter Liquid Handling Applied to Single Cell Multiple Displacement Amplification.</title>
        <authorList>
            <person name="Yun J."/>
            <person name="Xu P."/>
            <person name="Xu J."/>
            <person name="Dai X."/>
            <person name="Wang Y."/>
            <person name="Zheng X."/>
            <person name="Cao C."/>
            <person name="Yi Q."/>
            <person name="Zhu Y."/>
            <person name="Wang L."/>
            <person name="Dong Z."/>
            <person name="Huang Y."/>
            <person name="Huang L."/>
            <person name="Du W."/>
        </authorList>
    </citation>
    <scope>NUCLEOTIDE SEQUENCE [LARGE SCALE GENOMIC DNA]</scope>
    <source>
        <strain evidence="1 2">Z-D1-2</strain>
    </source>
</reference>
<feature type="non-terminal residue" evidence="1">
    <location>
        <position position="1"/>
    </location>
</feature>
<accession>A0A2T4DFF4</accession>
<dbReference type="Gene3D" id="2.60.120.560">
    <property type="entry name" value="Exo-inulinase, domain 1"/>
    <property type="match status" value="1"/>
</dbReference>
<evidence type="ECO:0000313" key="1">
    <source>
        <dbReference type="EMBL" id="PTB92565.1"/>
    </source>
</evidence>
<dbReference type="AlphaFoldDB" id="A0A2T4DFF4"/>
<gene>
    <name evidence="1" type="ORF">C9994_13835</name>
</gene>
<proteinExistence type="predicted"/>
<protein>
    <submittedName>
        <fullName evidence="1">DUF1080 domain-containing protein</fullName>
    </submittedName>
</protein>
<evidence type="ECO:0000313" key="2">
    <source>
        <dbReference type="Proteomes" id="UP000240608"/>
    </source>
</evidence>